<evidence type="ECO:0000313" key="1">
    <source>
        <dbReference type="EMBL" id="QLY39394.1"/>
    </source>
</evidence>
<organism evidence="1 2">
    <name type="scientific">Hujiaoplasma nucleasis</name>
    <dbReference type="NCBI Taxonomy" id="2725268"/>
    <lineage>
        <taxon>Bacteria</taxon>
        <taxon>Bacillati</taxon>
        <taxon>Mycoplasmatota</taxon>
        <taxon>Mollicutes</taxon>
        <taxon>Candidatus Izemoplasmatales</taxon>
        <taxon>Hujiaoplasmataceae</taxon>
        <taxon>Hujiaoplasma</taxon>
    </lineage>
</organism>
<dbReference type="RefSeq" id="WP_312031862.1">
    <property type="nucleotide sequence ID" value="NZ_CP051151.1"/>
</dbReference>
<sequence>MEDKDYTNDDLIGKCLKCGMVIASIKGKKKKRFCSDRCRWDWWNNHIKEEKLKSRLETNKQNHIVSK</sequence>
<keyword evidence="2" id="KW-1185">Reference proteome</keyword>
<proteinExistence type="predicted"/>
<reference evidence="1 2" key="1">
    <citation type="submission" date="2020-04" db="EMBL/GenBank/DDBJ databases">
        <authorList>
            <person name="Zheng R.K."/>
            <person name="Sun C.M."/>
        </authorList>
    </citation>
    <scope>NUCLEOTIDE SEQUENCE [LARGE SCALE GENOMIC DNA]</scope>
    <source>
        <strain evidence="2">zrk29</strain>
    </source>
</reference>
<gene>
    <name evidence="1" type="ORF">HF295_00380</name>
</gene>
<accession>A0A7L6N4G5</accession>
<dbReference type="AlphaFoldDB" id="A0A7L6N4G5"/>
<evidence type="ECO:0000313" key="2">
    <source>
        <dbReference type="Proteomes" id="UP000512167"/>
    </source>
</evidence>
<dbReference type="Gene3D" id="3.30.60.160">
    <property type="match status" value="1"/>
</dbReference>
<dbReference type="Proteomes" id="UP000512167">
    <property type="component" value="Chromosome"/>
</dbReference>
<dbReference type="InterPro" id="IPR038603">
    <property type="entry name" value="Znf_FCS_sf"/>
</dbReference>
<protein>
    <submittedName>
        <fullName evidence="1">Uncharacterized protein</fullName>
    </submittedName>
</protein>
<dbReference type="KEGG" id="tbk:HF295_00380"/>
<dbReference type="EMBL" id="CP051151">
    <property type="protein sequence ID" value="QLY39394.1"/>
    <property type="molecule type" value="Genomic_DNA"/>
</dbReference>
<name>A0A7L6N4G5_9MOLU</name>